<keyword evidence="10" id="KW-1185">Reference proteome</keyword>
<evidence type="ECO:0000256" key="5">
    <source>
        <dbReference type="ARBA" id="ARBA00023163"/>
    </source>
</evidence>
<evidence type="ECO:0000256" key="3">
    <source>
        <dbReference type="ARBA" id="ARBA00023015"/>
    </source>
</evidence>
<dbReference type="InterPro" id="IPR025944">
    <property type="entry name" value="Sigma_54_int_dom_CS"/>
</dbReference>
<evidence type="ECO:0000256" key="1">
    <source>
        <dbReference type="ARBA" id="ARBA00022741"/>
    </source>
</evidence>
<dbReference type="Proteomes" id="UP000031408">
    <property type="component" value="Unassembled WGS sequence"/>
</dbReference>
<keyword evidence="3" id="KW-0805">Transcription regulation</keyword>
<dbReference type="InterPro" id="IPR011006">
    <property type="entry name" value="CheY-like_superfamily"/>
</dbReference>
<dbReference type="SUPFAM" id="SSF52172">
    <property type="entry name" value="CheY-like"/>
    <property type="match status" value="1"/>
</dbReference>
<dbReference type="PROSITE" id="PS50045">
    <property type="entry name" value="SIGMA54_INTERACT_4"/>
    <property type="match status" value="1"/>
</dbReference>
<dbReference type="FunFam" id="3.40.50.300:FF:000006">
    <property type="entry name" value="DNA-binding transcriptional regulator NtrC"/>
    <property type="match status" value="1"/>
</dbReference>
<dbReference type="PANTHER" id="PTHR32071:SF81">
    <property type="entry name" value="PROPIONATE CATABOLISM OPERON REGULATORY PROTEIN"/>
    <property type="match status" value="1"/>
</dbReference>
<proteinExistence type="predicted"/>
<dbReference type="GO" id="GO:0006355">
    <property type="term" value="P:regulation of DNA-templated transcription"/>
    <property type="evidence" value="ECO:0007669"/>
    <property type="project" value="InterPro"/>
</dbReference>
<dbReference type="Gene3D" id="1.10.10.60">
    <property type="entry name" value="Homeodomain-like"/>
    <property type="match status" value="1"/>
</dbReference>
<dbReference type="SMART" id="SM00448">
    <property type="entry name" value="REC"/>
    <property type="match status" value="1"/>
</dbReference>
<keyword evidence="5" id="KW-0804">Transcription</keyword>
<evidence type="ECO:0000259" key="8">
    <source>
        <dbReference type="PROSITE" id="PS50110"/>
    </source>
</evidence>
<dbReference type="PANTHER" id="PTHR32071">
    <property type="entry name" value="TRANSCRIPTIONAL REGULATORY PROTEIN"/>
    <property type="match status" value="1"/>
</dbReference>
<dbReference type="GO" id="GO:0005524">
    <property type="term" value="F:ATP binding"/>
    <property type="evidence" value="ECO:0007669"/>
    <property type="project" value="UniProtKB-KW"/>
</dbReference>
<dbReference type="InterPro" id="IPR058031">
    <property type="entry name" value="AAA_lid_NorR"/>
</dbReference>
<name>A0A0C1ITL4_9BACT</name>
<dbReference type="InterPro" id="IPR002197">
    <property type="entry name" value="HTH_Fis"/>
</dbReference>
<evidence type="ECO:0000259" key="7">
    <source>
        <dbReference type="PROSITE" id="PS50045"/>
    </source>
</evidence>
<dbReference type="OrthoDB" id="9767106at2"/>
<dbReference type="PROSITE" id="PS00688">
    <property type="entry name" value="SIGMA54_INTERACT_3"/>
    <property type="match status" value="1"/>
</dbReference>
<feature type="modified residue" description="4-aspartylphosphate" evidence="6">
    <location>
        <position position="52"/>
    </location>
</feature>
<dbReference type="InterPro" id="IPR001789">
    <property type="entry name" value="Sig_transdc_resp-reg_receiver"/>
</dbReference>
<sequence>MKRILVVDDDPDICFLLSKFLTKYEYNVDDTPSAHKALEMIEKNVYDLAICDYRMEEMDGKTLMLRIKEKQQIPVIIITAHNDLKTAVLTIKSGAFDYILKPLFPEEILNTVQNALKSGTRSAEVSESGKAPAPVAKTPVAEFSENDSYIFGNSYVFRQIMHQISLVAPTDYSVILYGESGSGKEAIAQEIHKKSHRKQYPFVAIDCGALSRDIAGSELFGHEKGSFTGAIQQKQGSFEVANKGTIFLDEVANLSYDTQVSLLRVIQERKMRRVGGTRDIDLDIRIIIASNENLQEAARKGAFREDLYHRFNEFTIEVPPLRDRKDDIMLFANHFLKLANQNLGKNIKGFAGEIESIFREYHWPGNLRELKNVVKRAALLSDGDYIEARSLPFEINNFQRLLKNDSDIAFPEIPQHIESKIPAIPSQPERATEIHSLKMASIDHEYELIVKTLRENNFNKSRAARVLNIDRKTLYNKIALYQEIILGKKTNNEI</sequence>
<dbReference type="Pfam" id="PF00072">
    <property type="entry name" value="Response_reg"/>
    <property type="match status" value="1"/>
</dbReference>
<evidence type="ECO:0000313" key="10">
    <source>
        <dbReference type="Proteomes" id="UP000031408"/>
    </source>
</evidence>
<keyword evidence="6" id="KW-0597">Phosphoprotein</keyword>
<dbReference type="PRINTS" id="PR01590">
    <property type="entry name" value="HTHFIS"/>
</dbReference>
<dbReference type="RefSeq" id="WP_039141444.1">
    <property type="nucleotide sequence ID" value="NZ_JSVC01000017.1"/>
</dbReference>
<keyword evidence="1" id="KW-0547">Nucleotide-binding</keyword>
<dbReference type="Pfam" id="PF02954">
    <property type="entry name" value="HTH_8"/>
    <property type="match status" value="1"/>
</dbReference>
<dbReference type="Pfam" id="PF00158">
    <property type="entry name" value="Sigma54_activat"/>
    <property type="match status" value="1"/>
</dbReference>
<gene>
    <name evidence="9" type="ORF">OI18_15640</name>
</gene>
<dbReference type="Gene3D" id="3.40.50.300">
    <property type="entry name" value="P-loop containing nucleotide triphosphate hydrolases"/>
    <property type="match status" value="1"/>
</dbReference>
<feature type="domain" description="Sigma-54 factor interaction" evidence="7">
    <location>
        <begin position="150"/>
        <end position="379"/>
    </location>
</feature>
<dbReference type="SUPFAM" id="SSF46689">
    <property type="entry name" value="Homeodomain-like"/>
    <property type="match status" value="1"/>
</dbReference>
<comment type="caution">
    <text evidence="9">The sequence shown here is derived from an EMBL/GenBank/DDBJ whole genome shotgun (WGS) entry which is preliminary data.</text>
</comment>
<evidence type="ECO:0000256" key="4">
    <source>
        <dbReference type="ARBA" id="ARBA00023125"/>
    </source>
</evidence>
<dbReference type="InterPro" id="IPR003593">
    <property type="entry name" value="AAA+_ATPase"/>
</dbReference>
<dbReference type="PROSITE" id="PS00676">
    <property type="entry name" value="SIGMA54_INTERACT_2"/>
    <property type="match status" value="1"/>
</dbReference>
<dbReference type="SUPFAM" id="SSF52540">
    <property type="entry name" value="P-loop containing nucleoside triphosphate hydrolases"/>
    <property type="match status" value="1"/>
</dbReference>
<dbReference type="EMBL" id="JSVC01000017">
    <property type="protein sequence ID" value="KIC93794.1"/>
    <property type="molecule type" value="Genomic_DNA"/>
</dbReference>
<dbReference type="InterPro" id="IPR002078">
    <property type="entry name" value="Sigma_54_int"/>
</dbReference>
<dbReference type="GO" id="GO:0000160">
    <property type="term" value="P:phosphorelay signal transduction system"/>
    <property type="evidence" value="ECO:0007669"/>
    <property type="project" value="InterPro"/>
</dbReference>
<dbReference type="GO" id="GO:0043565">
    <property type="term" value="F:sequence-specific DNA binding"/>
    <property type="evidence" value="ECO:0007669"/>
    <property type="project" value="InterPro"/>
</dbReference>
<keyword evidence="2" id="KW-0067">ATP-binding</keyword>
<dbReference type="InterPro" id="IPR025662">
    <property type="entry name" value="Sigma_54_int_dom_ATP-bd_1"/>
</dbReference>
<dbReference type="PROSITE" id="PS00675">
    <property type="entry name" value="SIGMA54_INTERACT_1"/>
    <property type="match status" value="1"/>
</dbReference>
<accession>A0A0C1ITL4</accession>
<protein>
    <submittedName>
        <fullName evidence="9">Chemotaxis protein CheY</fullName>
    </submittedName>
</protein>
<dbReference type="Pfam" id="PF25601">
    <property type="entry name" value="AAA_lid_14"/>
    <property type="match status" value="1"/>
</dbReference>
<dbReference type="InterPro" id="IPR027417">
    <property type="entry name" value="P-loop_NTPase"/>
</dbReference>
<dbReference type="PROSITE" id="PS50110">
    <property type="entry name" value="RESPONSE_REGULATORY"/>
    <property type="match status" value="1"/>
</dbReference>
<dbReference type="InterPro" id="IPR009057">
    <property type="entry name" value="Homeodomain-like_sf"/>
</dbReference>
<evidence type="ECO:0000256" key="2">
    <source>
        <dbReference type="ARBA" id="ARBA00022840"/>
    </source>
</evidence>
<dbReference type="CDD" id="cd00009">
    <property type="entry name" value="AAA"/>
    <property type="match status" value="1"/>
</dbReference>
<organism evidence="9 10">
    <name type="scientific">Flavihumibacter solisilvae</name>
    <dbReference type="NCBI Taxonomy" id="1349421"/>
    <lineage>
        <taxon>Bacteria</taxon>
        <taxon>Pseudomonadati</taxon>
        <taxon>Bacteroidota</taxon>
        <taxon>Chitinophagia</taxon>
        <taxon>Chitinophagales</taxon>
        <taxon>Chitinophagaceae</taxon>
        <taxon>Flavihumibacter</taxon>
    </lineage>
</organism>
<dbReference type="AlphaFoldDB" id="A0A0C1ITL4"/>
<dbReference type="STRING" id="1349421.OI18_15640"/>
<evidence type="ECO:0000313" key="9">
    <source>
        <dbReference type="EMBL" id="KIC93794.1"/>
    </source>
</evidence>
<dbReference type="Gene3D" id="3.40.50.2300">
    <property type="match status" value="1"/>
</dbReference>
<feature type="domain" description="Response regulatory" evidence="8">
    <location>
        <begin position="3"/>
        <end position="116"/>
    </location>
</feature>
<evidence type="ECO:0000256" key="6">
    <source>
        <dbReference type="PROSITE-ProRule" id="PRU00169"/>
    </source>
</evidence>
<dbReference type="Gene3D" id="1.10.8.60">
    <property type="match status" value="1"/>
</dbReference>
<keyword evidence="4" id="KW-0238">DNA-binding</keyword>
<reference evidence="9 10" key="1">
    <citation type="submission" date="2014-11" db="EMBL/GenBank/DDBJ databases">
        <title>Genome sequence of Flavihumibacter solisilvae 3-3.</title>
        <authorList>
            <person name="Zhou G."/>
            <person name="Li M."/>
            <person name="Wang G."/>
        </authorList>
    </citation>
    <scope>NUCLEOTIDE SEQUENCE [LARGE SCALE GENOMIC DNA]</scope>
    <source>
        <strain evidence="9 10">3-3</strain>
    </source>
</reference>
<dbReference type="SMART" id="SM00382">
    <property type="entry name" value="AAA"/>
    <property type="match status" value="1"/>
</dbReference>
<dbReference type="InterPro" id="IPR025943">
    <property type="entry name" value="Sigma_54_int_dom_ATP-bd_2"/>
</dbReference>